<evidence type="ECO:0000313" key="7">
    <source>
        <dbReference type="EMBL" id="RKW70280.1"/>
    </source>
</evidence>
<sequence>MKLFSRTPGALRAVAATAAAGLIALTVSACGANAGSGAAESSSPGPDASGAAAEAFPVKVKSVYGETEIKEEPERVVSVSWVNGDTALALGVVPVAVPKVTWGMNANNSTDWADAKLDSLGAGKGSDKAPTFFDEPVGDVAYDAIADADPDVILAAYSGLTKEQYEKLSKIAPVVGPGVAAYGTPWEQSTEMIGQALGKSAEAKQLITDTEATIKKAADANPQLKGKTFIAGNFEPNQGGINVYTSADNRPRLLTALGMKEAPVVKANEKPGAFFFNYSAEKADELDSQIFFTWFPEGQNKESIEKDKLLNRIPAITKGGLVGTSDNQLLLSVSAANPLSLAWGADKIAALVGNGADVVEGK</sequence>
<dbReference type="SUPFAM" id="SSF53807">
    <property type="entry name" value="Helical backbone' metal receptor"/>
    <property type="match status" value="1"/>
</dbReference>
<feature type="chain" id="PRO_5038553234" evidence="5">
    <location>
        <begin position="35"/>
        <end position="362"/>
    </location>
</feature>
<dbReference type="PANTHER" id="PTHR30532">
    <property type="entry name" value="IRON III DICITRATE-BINDING PERIPLASMIC PROTEIN"/>
    <property type="match status" value="1"/>
</dbReference>
<keyword evidence="4 5" id="KW-0732">Signal</keyword>
<comment type="subcellular location">
    <subcellularLocation>
        <location evidence="1">Cell envelope</location>
    </subcellularLocation>
</comment>
<evidence type="ECO:0000259" key="6">
    <source>
        <dbReference type="PROSITE" id="PS50983"/>
    </source>
</evidence>
<organism evidence="7 8">
    <name type="scientific">Galactobacter caseinivorans</name>
    <dbReference type="NCBI Taxonomy" id="2676123"/>
    <lineage>
        <taxon>Bacteria</taxon>
        <taxon>Bacillati</taxon>
        <taxon>Actinomycetota</taxon>
        <taxon>Actinomycetes</taxon>
        <taxon>Micrococcales</taxon>
        <taxon>Micrococcaceae</taxon>
        <taxon>Galactobacter</taxon>
    </lineage>
</organism>
<dbReference type="GO" id="GO:1901678">
    <property type="term" value="P:iron coordination entity transport"/>
    <property type="evidence" value="ECO:0007669"/>
    <property type="project" value="UniProtKB-ARBA"/>
</dbReference>
<dbReference type="PROSITE" id="PS50983">
    <property type="entry name" value="FE_B12_PBP"/>
    <property type="match status" value="1"/>
</dbReference>
<dbReference type="Pfam" id="PF01497">
    <property type="entry name" value="Peripla_BP_2"/>
    <property type="match status" value="1"/>
</dbReference>
<dbReference type="PROSITE" id="PS51257">
    <property type="entry name" value="PROKAR_LIPOPROTEIN"/>
    <property type="match status" value="1"/>
</dbReference>
<gene>
    <name evidence="7" type="ORF">DWQ67_09510</name>
</gene>
<comment type="similarity">
    <text evidence="2">Belongs to the bacterial solute-binding protein 8 family.</text>
</comment>
<protein>
    <submittedName>
        <fullName evidence="7">ABC transporter substrate-binding protein</fullName>
    </submittedName>
</protein>
<evidence type="ECO:0000256" key="2">
    <source>
        <dbReference type="ARBA" id="ARBA00008814"/>
    </source>
</evidence>
<dbReference type="Gene3D" id="3.40.50.1980">
    <property type="entry name" value="Nitrogenase molybdenum iron protein domain"/>
    <property type="match status" value="2"/>
</dbReference>
<evidence type="ECO:0000256" key="5">
    <source>
        <dbReference type="SAM" id="SignalP"/>
    </source>
</evidence>
<reference evidence="7 8" key="1">
    <citation type="submission" date="2018-07" db="EMBL/GenBank/DDBJ databases">
        <title>Arthrobacter sp. nov., isolated from raw cow's milk with high bacterial count.</title>
        <authorList>
            <person name="Hahne J."/>
            <person name="Isele D."/>
            <person name="Lipski A."/>
        </authorList>
    </citation>
    <scope>NUCLEOTIDE SEQUENCE [LARGE SCALE GENOMIC DNA]</scope>
    <source>
        <strain evidence="7 8">JZ R-183</strain>
    </source>
</reference>
<proteinExistence type="inferred from homology"/>
<name>A0A496PIL4_9MICC</name>
<dbReference type="EMBL" id="QQXL01000005">
    <property type="protein sequence ID" value="RKW70280.1"/>
    <property type="molecule type" value="Genomic_DNA"/>
</dbReference>
<evidence type="ECO:0000256" key="1">
    <source>
        <dbReference type="ARBA" id="ARBA00004196"/>
    </source>
</evidence>
<accession>A0A496PIL4</accession>
<feature type="domain" description="Fe/B12 periplasmic-binding" evidence="6">
    <location>
        <begin position="75"/>
        <end position="356"/>
    </location>
</feature>
<dbReference type="PANTHER" id="PTHR30532:SF24">
    <property type="entry name" value="FERRIC ENTEROBACTIN-BINDING PERIPLASMIC PROTEIN FEPB"/>
    <property type="match status" value="1"/>
</dbReference>
<dbReference type="InterPro" id="IPR002491">
    <property type="entry name" value="ABC_transptr_periplasmic_BD"/>
</dbReference>
<evidence type="ECO:0000256" key="4">
    <source>
        <dbReference type="ARBA" id="ARBA00022729"/>
    </source>
</evidence>
<dbReference type="Proteomes" id="UP000273119">
    <property type="component" value="Unassembled WGS sequence"/>
</dbReference>
<keyword evidence="8" id="KW-1185">Reference proteome</keyword>
<dbReference type="AlphaFoldDB" id="A0A496PIL4"/>
<dbReference type="RefSeq" id="WP_121485469.1">
    <property type="nucleotide sequence ID" value="NZ_QQXL01000005.1"/>
</dbReference>
<dbReference type="GO" id="GO:0030288">
    <property type="term" value="C:outer membrane-bounded periplasmic space"/>
    <property type="evidence" value="ECO:0007669"/>
    <property type="project" value="TreeGrafter"/>
</dbReference>
<feature type="signal peptide" evidence="5">
    <location>
        <begin position="1"/>
        <end position="34"/>
    </location>
</feature>
<dbReference type="InterPro" id="IPR051313">
    <property type="entry name" value="Bact_iron-sidero_bind"/>
</dbReference>
<comment type="caution">
    <text evidence="7">The sequence shown here is derived from an EMBL/GenBank/DDBJ whole genome shotgun (WGS) entry which is preliminary data.</text>
</comment>
<evidence type="ECO:0000313" key="8">
    <source>
        <dbReference type="Proteomes" id="UP000273119"/>
    </source>
</evidence>
<keyword evidence="3" id="KW-0813">Transport</keyword>
<evidence type="ECO:0000256" key="3">
    <source>
        <dbReference type="ARBA" id="ARBA00022448"/>
    </source>
</evidence>